<dbReference type="AlphaFoldDB" id="A0A7K1GLI5"/>
<comment type="caution">
    <text evidence="1">The sequence shown here is derived from an EMBL/GenBank/DDBJ whole genome shotgun (WGS) entry which is preliminary data.</text>
</comment>
<name>A0A7K1GLI5_9FLAO</name>
<protein>
    <submittedName>
        <fullName evidence="1">Uncharacterized protein</fullName>
    </submittedName>
</protein>
<proteinExistence type="predicted"/>
<reference evidence="1 2" key="1">
    <citation type="journal article" date="2006" name="Int. J. Syst. Evol. Microbiol.">
        <title>Myroides pelagicus sp. nov., isolated from seawater in Thailand.</title>
        <authorList>
            <person name="Yoon J."/>
            <person name="Maneerat S."/>
            <person name="Kawai F."/>
            <person name="Yokota A."/>
        </authorList>
    </citation>
    <scope>NUCLEOTIDE SEQUENCE [LARGE SCALE GENOMIC DNA]</scope>
    <source>
        <strain evidence="1 2">SM1T</strain>
    </source>
</reference>
<evidence type="ECO:0000313" key="1">
    <source>
        <dbReference type="EMBL" id="MTH29711.1"/>
    </source>
</evidence>
<keyword evidence="2" id="KW-1185">Reference proteome</keyword>
<dbReference type="OrthoDB" id="9813050at2"/>
<organism evidence="1 2">
    <name type="scientific">Myroides pelagicus</name>
    <dbReference type="NCBI Taxonomy" id="270914"/>
    <lineage>
        <taxon>Bacteria</taxon>
        <taxon>Pseudomonadati</taxon>
        <taxon>Bacteroidota</taxon>
        <taxon>Flavobacteriia</taxon>
        <taxon>Flavobacteriales</taxon>
        <taxon>Flavobacteriaceae</taxon>
        <taxon>Myroides</taxon>
    </lineage>
</organism>
<sequence length="142" mass="16168">MKYNKFEKIITQARMSRYLQACGGDKKKAMVLYRYNLQLSQELLTVISCFEVSLRNAIDVHYSTVKGPNWLSDSVETTKSITTNITTTINDVFDNSTSNNTNTFTVRNTSNLNNGMFSIDSCRSTAKLIRDAKKNLRNYLLS</sequence>
<accession>A0A7K1GLI5</accession>
<dbReference type="EMBL" id="WMJY01000013">
    <property type="protein sequence ID" value="MTH29711.1"/>
    <property type="molecule type" value="Genomic_DNA"/>
</dbReference>
<evidence type="ECO:0000313" key="2">
    <source>
        <dbReference type="Proteomes" id="UP000488936"/>
    </source>
</evidence>
<gene>
    <name evidence="1" type="ORF">GJV77_07245</name>
</gene>
<dbReference type="Proteomes" id="UP000488936">
    <property type="component" value="Unassembled WGS sequence"/>
</dbReference>